<feature type="domain" description="RRM" evidence="13">
    <location>
        <begin position="105"/>
        <end position="195"/>
    </location>
</feature>
<dbReference type="InterPro" id="IPR003954">
    <property type="entry name" value="RRM_euk-type"/>
</dbReference>
<dbReference type="InterPro" id="IPR000571">
    <property type="entry name" value="Znf_CCCH"/>
</dbReference>
<dbReference type="PROSITE" id="PS50103">
    <property type="entry name" value="ZF_C3H1"/>
    <property type="match status" value="1"/>
</dbReference>
<evidence type="ECO:0000256" key="5">
    <source>
        <dbReference type="ARBA" id="ARBA00022884"/>
    </source>
</evidence>
<keyword evidence="6 10" id="KW-0175">Coiled coil</keyword>
<feature type="region of interest" description="Disordered" evidence="11">
    <location>
        <begin position="954"/>
        <end position="974"/>
    </location>
</feature>
<dbReference type="InterPro" id="IPR039780">
    <property type="entry name" value="Mot2"/>
</dbReference>
<feature type="compositionally biased region" description="Low complexity" evidence="11">
    <location>
        <begin position="794"/>
        <end position="833"/>
    </location>
</feature>
<dbReference type="Gene3D" id="3.30.40.10">
    <property type="entry name" value="Zinc/RING finger domain, C3HC4 (zinc finger)"/>
    <property type="match status" value="1"/>
</dbReference>
<feature type="domain" description="RING-type" evidence="12">
    <location>
        <begin position="10"/>
        <end position="53"/>
    </location>
</feature>
<comment type="subcellular location">
    <subcellularLocation>
        <location evidence="1">Nucleus</location>
    </subcellularLocation>
</comment>
<feature type="compositionally biased region" description="Polar residues" evidence="11">
    <location>
        <begin position="1393"/>
        <end position="1403"/>
    </location>
</feature>
<dbReference type="InterPro" id="IPR000504">
    <property type="entry name" value="RRM_dom"/>
</dbReference>
<dbReference type="InterPro" id="IPR035979">
    <property type="entry name" value="RBD_domain_sf"/>
</dbReference>
<proteinExistence type="predicted"/>
<sequence>MMSDEEDFDCPLCMEELDISDRNFRPCPCGYQICRFCWHHIKEDLNGRCPACRRVYSEETVEFTPISAHELAMIKNEKKAKEREKKEIEAMNRKHLSNMRVVQKSLVYVIGLPTKLANDEHTLRQHEYFGQYGKIAKVVINRRNAPMPVAGSSPGQASVGVYITYVRKEDAAKAIAAIDGSIWDGKILRASYGTTKYCTYYLRGMNCQNPGCMYLHEPGEDADSYTKEDLAVGKHQSPEPTPYDGYGNKPPVLGRPPLPSQGSSASLTPRPKAATVPSYHSAASSLSDWPAPGGDRGNGDDRDEEGSALPATASWAKIGSNPSTPTLHSSTPLLRKLEGPPPLRSKGSTTSIITGIVVNNGKRKELNYTKDGALIDDSPTPAEALAIEAAAKQQMLLEQRQQQEQLRKQQLLLLKQQQENELQAELLNQKLKKQRQLELEQEELERQKQKQQQVMELKMQKQKEKEQQKKEQLRLEQLQKEKEAQEKARKEQELKEQKERQEREEREERERLQKEREEKERLEKERLEELERIEKERLEKEAREEQARMEQEEKERLEKEARLAQNQPKLSLGSFSFNPDASLATFPHSFGNPTAAPPLGTDAPGPFGLDTFAGYPNLPLTPTHYTGSFNPFSMEDEPLMRRSMIPPARNFLGDSDYDPVTGRSRPVGPPIPGKPRQTSRFGFATDGQYGDSMGREGYSDPPPNMQSMEEGFRALFPNVNVSFGRPDGGLGQQQVQQQQQQSMYQSSPLLHRQEPPGMWNGADKQEGQAFQRSMNQLNMDPMLTTPSSRMAEYHQQLSMQQQQSTQQQQHQHQQQQQHQQQHQQQQHQQQQHQQHQHQQHQQQQQPPQRSGPPGLARNPMTPTMMKSPPPGLESLARNGYGGWTDSQQQQQQAQQLLHQQQQQQQQQHQRPQQQTSRLNSWKGEGQPGPINTGMPHNNQENAQDFFGAFLKAAAASPSNQSAPSGNQQGAQNSIPFQDPAIMSVRLASSAAARPSLVEALQQPPMGGAYSGAYGQMGREAFSDVGIRHGDNTNSPLLQQFGLGLKRMDHYSPLKPANMEAYPVAFGAGESPMMSTINPAAAAARSAKVKSDLLMGLNTGIRPERLSMKDQPQQARPPSVLSEEHSSILNSLNGGMRMNSPANMYNSNAGGSDNPNRPSSQYEGLSMNGAFGGSGLNGPMMSMSMPPSSGSGVSISGPPPGLGMPPNSGNNSGAQGGGNNPNNRPGSYALGGDNDNNGPSSFGPGMGGMGLNSNMNKPMDIASMMSALDFFGPSSSVGPSSGTLANNWSMPNGNAHHPSYLQQQHLLHLQQGLNSPTNSINGQGAPSLGSRRESAQSNTSLSMNGGPQQQYQQQQQQQQQQQGFNNGGFEHGGNPNAPNTNNSTSNGNSNNTSEVNTAQSTPHMSNPAAAAGATARSVEDLELQVINAKMETQMLENQLNAVIKRNRRKLYA</sequence>
<protein>
    <submittedName>
        <fullName evidence="15">Transcriptional repressor general negative regulator of transcription subunit 4</fullName>
    </submittedName>
</protein>
<evidence type="ECO:0000259" key="14">
    <source>
        <dbReference type="PROSITE" id="PS50103"/>
    </source>
</evidence>
<feature type="compositionally biased region" description="Polar residues" evidence="11">
    <location>
        <begin position="320"/>
        <end position="332"/>
    </location>
</feature>
<dbReference type="FunFam" id="3.30.40.10:FF:000006">
    <property type="entry name" value="CCR4-NOT transcription complex subunit 4"/>
    <property type="match status" value="1"/>
</dbReference>
<keyword evidence="4 9" id="KW-0862">Zinc</keyword>
<keyword evidence="16" id="KW-1185">Reference proteome</keyword>
<feature type="zinc finger region" description="C3H1-type" evidence="9">
    <location>
        <begin position="192"/>
        <end position="219"/>
    </location>
</feature>
<evidence type="ECO:0000259" key="13">
    <source>
        <dbReference type="PROSITE" id="PS50102"/>
    </source>
</evidence>
<feature type="compositionally biased region" description="Low complexity" evidence="11">
    <location>
        <begin position="954"/>
        <end position="969"/>
    </location>
</feature>
<name>A0A9P6F5C7_9FUNG</name>
<feature type="compositionally biased region" description="Low complexity" evidence="11">
    <location>
        <begin position="1176"/>
        <end position="1195"/>
    </location>
</feature>
<dbReference type="GO" id="GO:0016567">
    <property type="term" value="P:protein ubiquitination"/>
    <property type="evidence" value="ECO:0007669"/>
    <property type="project" value="TreeGrafter"/>
</dbReference>
<dbReference type="GO" id="GO:0008270">
    <property type="term" value="F:zinc ion binding"/>
    <property type="evidence" value="ECO:0007669"/>
    <property type="project" value="UniProtKB-KW"/>
</dbReference>
<dbReference type="Pfam" id="PF14570">
    <property type="entry name" value="zf-RING_4"/>
    <property type="match status" value="1"/>
</dbReference>
<feature type="region of interest" description="Disordered" evidence="11">
    <location>
        <begin position="1275"/>
        <end position="1297"/>
    </location>
</feature>
<dbReference type="InterPro" id="IPR039515">
    <property type="entry name" value="NOT4_mRING-HC-C4C4"/>
</dbReference>
<evidence type="ECO:0000256" key="1">
    <source>
        <dbReference type="ARBA" id="ARBA00004123"/>
    </source>
</evidence>
<feature type="compositionally biased region" description="Polar residues" evidence="11">
    <location>
        <begin position="1282"/>
        <end position="1291"/>
    </location>
</feature>
<feature type="region of interest" description="Disordered" evidence="11">
    <location>
        <begin position="442"/>
        <end position="574"/>
    </location>
</feature>
<evidence type="ECO:0000256" key="6">
    <source>
        <dbReference type="ARBA" id="ARBA00023054"/>
    </source>
</evidence>
<dbReference type="PROSITE" id="PS50102">
    <property type="entry name" value="RRM"/>
    <property type="match status" value="1"/>
</dbReference>
<feature type="compositionally biased region" description="Polar residues" evidence="11">
    <location>
        <begin position="565"/>
        <end position="574"/>
    </location>
</feature>
<feature type="compositionally biased region" description="Low complexity" evidence="11">
    <location>
        <begin position="887"/>
        <end position="914"/>
    </location>
</feature>
<feature type="coiled-coil region" evidence="10">
    <location>
        <begin position="71"/>
        <end position="98"/>
    </location>
</feature>
<evidence type="ECO:0000256" key="7">
    <source>
        <dbReference type="ARBA" id="ARBA00023242"/>
    </source>
</evidence>
<dbReference type="GO" id="GO:0030014">
    <property type="term" value="C:CCR4-NOT complex"/>
    <property type="evidence" value="ECO:0007669"/>
    <property type="project" value="InterPro"/>
</dbReference>
<feature type="domain" description="C3H1-type" evidence="14">
    <location>
        <begin position="192"/>
        <end position="219"/>
    </location>
</feature>
<feature type="region of interest" description="Disordered" evidence="11">
    <location>
        <begin position="1101"/>
        <end position="1250"/>
    </location>
</feature>
<feature type="compositionally biased region" description="Polar residues" evidence="11">
    <location>
        <begin position="1139"/>
        <end position="1162"/>
    </location>
</feature>
<dbReference type="EMBL" id="JAAAXW010000116">
    <property type="protein sequence ID" value="KAF9543328.1"/>
    <property type="molecule type" value="Genomic_DNA"/>
</dbReference>
<feature type="region of interest" description="Disordered" evidence="11">
    <location>
        <begin position="663"/>
        <end position="683"/>
    </location>
</feature>
<accession>A0A9P6F5C7</accession>
<feature type="compositionally biased region" description="Low complexity" evidence="11">
    <location>
        <begin position="1347"/>
        <end position="1363"/>
    </location>
</feature>
<feature type="region of interest" description="Disordered" evidence="11">
    <location>
        <begin position="233"/>
        <end position="348"/>
    </location>
</feature>
<feature type="compositionally biased region" description="Basic and acidic residues" evidence="11">
    <location>
        <begin position="458"/>
        <end position="562"/>
    </location>
</feature>
<dbReference type="PANTHER" id="PTHR12603:SF0">
    <property type="entry name" value="CCR4-NOT TRANSCRIPTION COMPLEX SUBUNIT 4"/>
    <property type="match status" value="1"/>
</dbReference>
<dbReference type="CDD" id="cd16618">
    <property type="entry name" value="mRING-HC-C4C4_CNOT4"/>
    <property type="match status" value="1"/>
</dbReference>
<reference evidence="15" key="1">
    <citation type="journal article" date="2020" name="Fungal Divers.">
        <title>Resolving the Mortierellaceae phylogeny through synthesis of multi-gene phylogenetics and phylogenomics.</title>
        <authorList>
            <person name="Vandepol N."/>
            <person name="Liber J."/>
            <person name="Desiro A."/>
            <person name="Na H."/>
            <person name="Kennedy M."/>
            <person name="Barry K."/>
            <person name="Grigoriev I.V."/>
            <person name="Miller A.N."/>
            <person name="O'Donnell K."/>
            <person name="Stajich J.E."/>
            <person name="Bonito G."/>
        </authorList>
    </citation>
    <scope>NUCLEOTIDE SEQUENCE</scope>
    <source>
        <strain evidence="15">NRRL 2591</strain>
    </source>
</reference>
<dbReference type="Gene3D" id="3.30.70.330">
    <property type="match status" value="1"/>
</dbReference>
<evidence type="ECO:0000256" key="2">
    <source>
        <dbReference type="ARBA" id="ARBA00022723"/>
    </source>
</evidence>
<dbReference type="GO" id="GO:0005634">
    <property type="term" value="C:nucleus"/>
    <property type="evidence" value="ECO:0007669"/>
    <property type="project" value="UniProtKB-SubCell"/>
</dbReference>
<dbReference type="SMART" id="SM00361">
    <property type="entry name" value="RRM_1"/>
    <property type="match status" value="1"/>
</dbReference>
<gene>
    <name evidence="15" type="primary">NOT4_1</name>
    <name evidence="15" type="ORF">EC957_000990</name>
</gene>
<dbReference type="SUPFAM" id="SSF57850">
    <property type="entry name" value="RING/U-box"/>
    <property type="match status" value="1"/>
</dbReference>
<comment type="caution">
    <text evidence="15">The sequence shown here is derived from an EMBL/GenBank/DDBJ whole genome shotgun (WGS) entry which is preliminary data.</text>
</comment>
<keyword evidence="5 8" id="KW-0694">RNA-binding</keyword>
<dbReference type="CDD" id="cd12438">
    <property type="entry name" value="RRM_CNOT4"/>
    <property type="match status" value="1"/>
</dbReference>
<evidence type="ECO:0000313" key="16">
    <source>
        <dbReference type="Proteomes" id="UP000723463"/>
    </source>
</evidence>
<feature type="compositionally biased region" description="Polar residues" evidence="11">
    <location>
        <begin position="1313"/>
        <end position="1323"/>
    </location>
</feature>
<dbReference type="PROSITE" id="PS50089">
    <property type="entry name" value="ZF_RING_2"/>
    <property type="match status" value="1"/>
</dbReference>
<feature type="compositionally biased region" description="Polar residues" evidence="11">
    <location>
        <begin position="768"/>
        <end position="788"/>
    </location>
</feature>
<keyword evidence="7" id="KW-0539">Nucleus</keyword>
<dbReference type="Proteomes" id="UP000723463">
    <property type="component" value="Unassembled WGS sequence"/>
</dbReference>
<organism evidence="15 16">
    <name type="scientific">Mortierella hygrophila</name>
    <dbReference type="NCBI Taxonomy" id="979708"/>
    <lineage>
        <taxon>Eukaryota</taxon>
        <taxon>Fungi</taxon>
        <taxon>Fungi incertae sedis</taxon>
        <taxon>Mucoromycota</taxon>
        <taxon>Mortierellomycotina</taxon>
        <taxon>Mortierellomycetes</taxon>
        <taxon>Mortierellales</taxon>
        <taxon>Mortierellaceae</taxon>
        <taxon>Mortierella</taxon>
    </lineage>
</organism>
<evidence type="ECO:0000256" key="3">
    <source>
        <dbReference type="ARBA" id="ARBA00022771"/>
    </source>
</evidence>
<feature type="compositionally biased region" description="Polar residues" evidence="11">
    <location>
        <begin position="1334"/>
        <end position="1346"/>
    </location>
</feature>
<evidence type="ECO:0000256" key="11">
    <source>
        <dbReference type="SAM" id="MobiDB-lite"/>
    </source>
</evidence>
<evidence type="ECO:0000256" key="9">
    <source>
        <dbReference type="PROSITE-ProRule" id="PRU00723"/>
    </source>
</evidence>
<evidence type="ECO:0000313" key="15">
    <source>
        <dbReference type="EMBL" id="KAF9543328.1"/>
    </source>
</evidence>
<dbReference type="InterPro" id="IPR012677">
    <property type="entry name" value="Nucleotide-bd_a/b_plait_sf"/>
</dbReference>
<feature type="compositionally biased region" description="Low complexity" evidence="11">
    <location>
        <begin position="1371"/>
        <end position="1392"/>
    </location>
</feature>
<dbReference type="GO" id="GO:0003723">
    <property type="term" value="F:RNA binding"/>
    <property type="evidence" value="ECO:0007669"/>
    <property type="project" value="UniProtKB-UniRule"/>
</dbReference>
<dbReference type="InterPro" id="IPR034261">
    <property type="entry name" value="CNOT4_RRM"/>
</dbReference>
<feature type="region of interest" description="Disordered" evidence="11">
    <location>
        <begin position="1312"/>
        <end position="1412"/>
    </location>
</feature>
<dbReference type="GO" id="GO:0004842">
    <property type="term" value="F:ubiquitin-protein transferase activity"/>
    <property type="evidence" value="ECO:0007669"/>
    <property type="project" value="InterPro"/>
</dbReference>
<evidence type="ECO:0000259" key="12">
    <source>
        <dbReference type="PROSITE" id="PS50089"/>
    </source>
</evidence>
<keyword evidence="3 9" id="KW-0863">Zinc-finger</keyword>
<evidence type="ECO:0000256" key="8">
    <source>
        <dbReference type="PROSITE-ProRule" id="PRU00176"/>
    </source>
</evidence>
<evidence type="ECO:0000256" key="10">
    <source>
        <dbReference type="SAM" id="Coils"/>
    </source>
</evidence>
<feature type="region of interest" description="Disordered" evidence="11">
    <location>
        <begin position="719"/>
        <end position="940"/>
    </location>
</feature>
<dbReference type="SUPFAM" id="SSF54928">
    <property type="entry name" value="RNA-binding domain, RBD"/>
    <property type="match status" value="1"/>
</dbReference>
<dbReference type="InterPro" id="IPR001841">
    <property type="entry name" value="Znf_RING"/>
</dbReference>
<dbReference type="PANTHER" id="PTHR12603">
    <property type="entry name" value="CCR4-NOT TRANSCRIPTION COMPLEX RELATED"/>
    <property type="match status" value="1"/>
</dbReference>
<evidence type="ECO:0000256" key="4">
    <source>
        <dbReference type="ARBA" id="ARBA00022833"/>
    </source>
</evidence>
<feature type="compositionally biased region" description="Low complexity" evidence="11">
    <location>
        <begin position="732"/>
        <end position="741"/>
    </location>
</feature>
<keyword evidence="2 9" id="KW-0479">Metal-binding</keyword>
<dbReference type="InterPro" id="IPR013083">
    <property type="entry name" value="Znf_RING/FYVE/PHD"/>
</dbReference>